<accession>B9SJP8</accession>
<dbReference type="InParanoid" id="B9SJP8"/>
<protein>
    <recommendedName>
        <fullName evidence="3">Reverse transcriptase zinc-binding domain-containing protein</fullName>
    </recommendedName>
</protein>
<dbReference type="EMBL" id="EQ973988">
    <property type="protein sequence ID" value="EEF36158.1"/>
    <property type="molecule type" value="Genomic_DNA"/>
</dbReference>
<organism evidence="1 2">
    <name type="scientific">Ricinus communis</name>
    <name type="common">Castor bean</name>
    <dbReference type="NCBI Taxonomy" id="3988"/>
    <lineage>
        <taxon>Eukaryota</taxon>
        <taxon>Viridiplantae</taxon>
        <taxon>Streptophyta</taxon>
        <taxon>Embryophyta</taxon>
        <taxon>Tracheophyta</taxon>
        <taxon>Spermatophyta</taxon>
        <taxon>Magnoliopsida</taxon>
        <taxon>eudicotyledons</taxon>
        <taxon>Gunneridae</taxon>
        <taxon>Pentapetalae</taxon>
        <taxon>rosids</taxon>
        <taxon>fabids</taxon>
        <taxon>Malpighiales</taxon>
        <taxon>Euphorbiaceae</taxon>
        <taxon>Acalyphoideae</taxon>
        <taxon>Acalypheae</taxon>
        <taxon>Ricinus</taxon>
    </lineage>
</organism>
<dbReference type="Proteomes" id="UP000008311">
    <property type="component" value="Unassembled WGS sequence"/>
</dbReference>
<sequence length="116" mass="13538">MSSQAMSRPSSSSQDPNWKKLWRINIPPKERQFLWRACTDTLTTESWTHPTLKCPLIQRLWNKLCFKAKEFQDLQQRTCILEQEPPAIVKWNLPEQGMRKANTDAAIYKVGKMGFG</sequence>
<reference evidence="2" key="1">
    <citation type="journal article" date="2010" name="Nat. Biotechnol.">
        <title>Draft genome sequence of the oilseed species Ricinus communis.</title>
        <authorList>
            <person name="Chan A.P."/>
            <person name="Crabtree J."/>
            <person name="Zhao Q."/>
            <person name="Lorenzi H."/>
            <person name="Orvis J."/>
            <person name="Puiu D."/>
            <person name="Melake-Berhan A."/>
            <person name="Jones K.M."/>
            <person name="Redman J."/>
            <person name="Chen G."/>
            <person name="Cahoon E.B."/>
            <person name="Gedil M."/>
            <person name="Stanke M."/>
            <person name="Haas B.J."/>
            <person name="Wortman J.R."/>
            <person name="Fraser-Liggett C.M."/>
            <person name="Ravel J."/>
            <person name="Rabinowicz P.D."/>
        </authorList>
    </citation>
    <scope>NUCLEOTIDE SEQUENCE [LARGE SCALE GENOMIC DNA]</scope>
    <source>
        <strain evidence="2">cv. Hale</strain>
    </source>
</reference>
<evidence type="ECO:0000313" key="2">
    <source>
        <dbReference type="Proteomes" id="UP000008311"/>
    </source>
</evidence>
<evidence type="ECO:0008006" key="3">
    <source>
        <dbReference type="Google" id="ProtNLM"/>
    </source>
</evidence>
<evidence type="ECO:0000313" key="1">
    <source>
        <dbReference type="EMBL" id="EEF36158.1"/>
    </source>
</evidence>
<name>B9SJP8_RICCO</name>
<proteinExistence type="predicted"/>
<keyword evidence="2" id="KW-1185">Reference proteome</keyword>
<dbReference type="AlphaFoldDB" id="B9SJP8"/>
<gene>
    <name evidence="1" type="ORF">RCOM_1629020</name>
</gene>